<sequence length="198" mass="22672">MNYHYILFLNFFFGTLCVLGQPQIESNRNRLVKIDTEKSTIEILGKTNVNEFGCYYQTTFLQDSFHVEVTDFSTHKSLGNAKVKLKVKDFQCDNSQMTKDFRELLSYDEHPSVTIQLQKLKSIAPGKYLAETVIQLAGQHQLYSLELNISESQEGLFCSGAQKIDITDFGLQAPEKFFGMVKVSKDIVINFNIYLELL</sequence>
<organism evidence="1 2">
    <name type="scientific">Marivirga lumbricoides</name>
    <dbReference type="NCBI Taxonomy" id="1046115"/>
    <lineage>
        <taxon>Bacteria</taxon>
        <taxon>Pseudomonadati</taxon>
        <taxon>Bacteroidota</taxon>
        <taxon>Cytophagia</taxon>
        <taxon>Cytophagales</taxon>
        <taxon>Marivirgaceae</taxon>
        <taxon>Marivirga</taxon>
    </lineage>
</organism>
<dbReference type="EMBL" id="PYVU01000047">
    <property type="protein sequence ID" value="PTB96519.1"/>
    <property type="molecule type" value="Genomic_DNA"/>
</dbReference>
<name>A0A2T4DRR2_9BACT</name>
<dbReference type="InterPro" id="IPR036761">
    <property type="entry name" value="TTHA0802/YceI-like_sf"/>
</dbReference>
<dbReference type="Gene3D" id="2.40.128.110">
    <property type="entry name" value="Lipid/polyisoprenoid-binding, YceI-like"/>
    <property type="match status" value="1"/>
</dbReference>
<comment type="caution">
    <text evidence="1">The sequence shown here is derived from an EMBL/GenBank/DDBJ whole genome shotgun (WGS) entry which is preliminary data.</text>
</comment>
<accession>A0A2T4DRR2</accession>
<proteinExistence type="predicted"/>
<dbReference type="Proteomes" id="UP000240608">
    <property type="component" value="Unassembled WGS sequence"/>
</dbReference>
<dbReference type="AlphaFoldDB" id="A0A2T4DRR2"/>
<evidence type="ECO:0000313" key="1">
    <source>
        <dbReference type="EMBL" id="PTB96519.1"/>
    </source>
</evidence>
<gene>
    <name evidence="1" type="ORF">C9994_06945</name>
</gene>
<reference evidence="1 2" key="1">
    <citation type="submission" date="2018-03" db="EMBL/GenBank/DDBJ databases">
        <title>Cross-interface Injection: A General Nanoliter Liquid Handling Method Applied to Single Cells Genome Amplification Automated Nanoliter Liquid Handling Applied to Single Cell Multiple Displacement Amplification.</title>
        <authorList>
            <person name="Yun J."/>
            <person name="Xu P."/>
            <person name="Xu J."/>
            <person name="Dai X."/>
            <person name="Wang Y."/>
            <person name="Zheng X."/>
            <person name="Cao C."/>
            <person name="Yi Q."/>
            <person name="Zhu Y."/>
            <person name="Wang L."/>
            <person name="Dong Z."/>
            <person name="Huang Y."/>
            <person name="Huang L."/>
            <person name="Du W."/>
        </authorList>
    </citation>
    <scope>NUCLEOTIDE SEQUENCE [LARGE SCALE GENOMIC DNA]</scope>
    <source>
        <strain evidence="1 2">Z-D1-2</strain>
    </source>
</reference>
<dbReference type="SUPFAM" id="SSF101874">
    <property type="entry name" value="YceI-like"/>
    <property type="match status" value="1"/>
</dbReference>
<evidence type="ECO:0000313" key="2">
    <source>
        <dbReference type="Proteomes" id="UP000240608"/>
    </source>
</evidence>
<protein>
    <submittedName>
        <fullName evidence="1">Uncharacterized protein</fullName>
    </submittedName>
</protein>